<dbReference type="SMART" id="SM00849">
    <property type="entry name" value="Lactamase_B"/>
    <property type="match status" value="1"/>
</dbReference>
<keyword evidence="2" id="KW-0732">Signal</keyword>
<feature type="chain" id="PRO_5046780747" evidence="2">
    <location>
        <begin position="19"/>
        <end position="313"/>
    </location>
</feature>
<keyword evidence="5" id="KW-1185">Reference proteome</keyword>
<evidence type="ECO:0000313" key="4">
    <source>
        <dbReference type="EMBL" id="MCL6740942.1"/>
    </source>
</evidence>
<dbReference type="InterPro" id="IPR050855">
    <property type="entry name" value="NDM-1-like"/>
</dbReference>
<evidence type="ECO:0000313" key="5">
    <source>
        <dbReference type="Proteomes" id="UP001165383"/>
    </source>
</evidence>
<dbReference type="Proteomes" id="UP001165383">
    <property type="component" value="Unassembled WGS sequence"/>
</dbReference>
<evidence type="ECO:0000259" key="3">
    <source>
        <dbReference type="SMART" id="SM00849"/>
    </source>
</evidence>
<feature type="domain" description="Metallo-beta-lactamase" evidence="3">
    <location>
        <begin position="47"/>
        <end position="232"/>
    </location>
</feature>
<dbReference type="PANTHER" id="PTHR42951:SF4">
    <property type="entry name" value="ACYL-COENZYME A THIOESTERASE MBLAC2"/>
    <property type="match status" value="1"/>
</dbReference>
<dbReference type="SUPFAM" id="SSF56281">
    <property type="entry name" value="Metallo-hydrolase/oxidoreductase"/>
    <property type="match status" value="1"/>
</dbReference>
<protein>
    <submittedName>
        <fullName evidence="4">MBL fold metallo-hydrolase</fullName>
    </submittedName>
</protein>
<feature type="signal peptide" evidence="2">
    <location>
        <begin position="1"/>
        <end position="18"/>
    </location>
</feature>
<organism evidence="4 5">
    <name type="scientific">Sphingomonas brevis</name>
    <dbReference type="NCBI Taxonomy" id="2908206"/>
    <lineage>
        <taxon>Bacteria</taxon>
        <taxon>Pseudomonadati</taxon>
        <taxon>Pseudomonadota</taxon>
        <taxon>Alphaproteobacteria</taxon>
        <taxon>Sphingomonadales</taxon>
        <taxon>Sphingomonadaceae</taxon>
        <taxon>Sphingomonas</taxon>
    </lineage>
</organism>
<dbReference type="RefSeq" id="WP_249915350.1">
    <property type="nucleotide sequence ID" value="NZ_JAMGBB010000001.1"/>
</dbReference>
<dbReference type="InterPro" id="IPR001279">
    <property type="entry name" value="Metallo-B-lactamas"/>
</dbReference>
<comment type="caution">
    <text evidence="4">The sequence shown here is derived from an EMBL/GenBank/DDBJ whole genome shotgun (WGS) entry which is preliminary data.</text>
</comment>
<gene>
    <name evidence="4" type="ORF">LZ518_07335</name>
</gene>
<evidence type="ECO:0000256" key="1">
    <source>
        <dbReference type="ARBA" id="ARBA00005250"/>
    </source>
</evidence>
<comment type="similarity">
    <text evidence="1">Belongs to the metallo-beta-lactamase superfamily. Class-B beta-lactamase family.</text>
</comment>
<dbReference type="EMBL" id="JAMGBB010000001">
    <property type="protein sequence ID" value="MCL6740942.1"/>
    <property type="molecule type" value="Genomic_DNA"/>
</dbReference>
<dbReference type="Pfam" id="PF00753">
    <property type="entry name" value="Lactamase_B"/>
    <property type="match status" value="1"/>
</dbReference>
<dbReference type="InterPro" id="IPR036866">
    <property type="entry name" value="RibonucZ/Hydroxyglut_hydro"/>
</dbReference>
<dbReference type="CDD" id="cd16282">
    <property type="entry name" value="metallo-hydrolase-like_MBL-fold"/>
    <property type="match status" value="1"/>
</dbReference>
<dbReference type="PANTHER" id="PTHR42951">
    <property type="entry name" value="METALLO-BETA-LACTAMASE DOMAIN-CONTAINING"/>
    <property type="match status" value="1"/>
</dbReference>
<dbReference type="Gene3D" id="3.60.15.10">
    <property type="entry name" value="Ribonuclease Z/Hydroxyacylglutathione hydrolase-like"/>
    <property type="match status" value="1"/>
</dbReference>
<reference evidence="4" key="1">
    <citation type="submission" date="2022-05" db="EMBL/GenBank/DDBJ databases">
        <authorList>
            <person name="Jo J.-H."/>
            <person name="Im W.-T."/>
        </authorList>
    </citation>
    <scope>NUCLEOTIDE SEQUENCE</scope>
    <source>
        <strain evidence="4">RB56-2</strain>
    </source>
</reference>
<sequence>MKRVALIIALASATAASAQPAPPLPFVLKELGPGVYAAIDGPEHKAGSNAGFVIGDDGVLVIDAMFTPDASRALVTEIRRLTPKPIRYVVNTHYHADHTGGDQVLRDAGAVIIAHRNVRGWVRTNNINLFGDRITPELRARIETLPLPDLVTDKDLIVWLGGRKVVVRTVLGHTGGDLIVAVPDAKVLFAGDMLWRKVAPNLIDGSVSEWQATAADFVALPDAAAMRFVPGHGDVADVSDVRDFRAYLLDIRRLVDEGRKAGFQDQLLVQSVAPKLRALHPDWTISDRAVAAEVRYMNDELAGTKKRPVPSPE</sequence>
<accession>A0ABT0S991</accession>
<proteinExistence type="inferred from homology"/>
<name>A0ABT0S991_9SPHN</name>
<evidence type="ECO:0000256" key="2">
    <source>
        <dbReference type="SAM" id="SignalP"/>
    </source>
</evidence>